<evidence type="ECO:0000256" key="1">
    <source>
        <dbReference type="SAM" id="MobiDB-lite"/>
    </source>
</evidence>
<proteinExistence type="predicted"/>
<comment type="caution">
    <text evidence="2">The sequence shown here is derived from an EMBL/GenBank/DDBJ whole genome shotgun (WGS) entry which is preliminary data.</text>
</comment>
<keyword evidence="3" id="KW-1185">Reference proteome</keyword>
<dbReference type="Proteomes" id="UP001189122">
    <property type="component" value="Unassembled WGS sequence"/>
</dbReference>
<organism evidence="2 3">
    <name type="scientific">Spirodela intermedia</name>
    <name type="common">Intermediate duckweed</name>
    <dbReference type="NCBI Taxonomy" id="51605"/>
    <lineage>
        <taxon>Eukaryota</taxon>
        <taxon>Viridiplantae</taxon>
        <taxon>Streptophyta</taxon>
        <taxon>Embryophyta</taxon>
        <taxon>Tracheophyta</taxon>
        <taxon>Spermatophyta</taxon>
        <taxon>Magnoliopsida</taxon>
        <taxon>Liliopsida</taxon>
        <taxon>Araceae</taxon>
        <taxon>Lemnoideae</taxon>
        <taxon>Spirodela</taxon>
    </lineage>
</organism>
<reference evidence="3" key="1">
    <citation type="journal article" date="2020" name="Sci. Rep.">
        <title>Chromosome-scale genome assembly for the duckweed Spirodela intermedia, integrating cytogenetic maps, PacBio and Oxford Nanopore libraries.</title>
        <authorList>
            <person name="Hoang P.T.N."/>
            <person name="Fiebig A."/>
            <person name="Novak P."/>
            <person name="Macas J."/>
            <person name="Cao H.X."/>
            <person name="Stepanenko A."/>
            <person name="Chen G."/>
            <person name="Borisjuk N."/>
            <person name="Scholz U."/>
            <person name="Schubert I."/>
        </authorList>
    </citation>
    <scope>NUCLEOTIDE SEQUENCE [LARGE SCALE GENOMIC DNA]</scope>
</reference>
<gene>
    <name evidence="2" type="ORF">SI7747_UN021904</name>
</gene>
<evidence type="ECO:0000313" key="3">
    <source>
        <dbReference type="Proteomes" id="UP001189122"/>
    </source>
</evidence>
<sequence>MRERSYLEEEQEEEEVKLTSSTGGLPQ</sequence>
<accession>A0ABN7ECD4</accession>
<dbReference type="EMBL" id="CACRZD030000359">
    <property type="protein sequence ID" value="CAA6675562.1"/>
    <property type="molecule type" value="Genomic_DNA"/>
</dbReference>
<name>A0ABN7ECD4_SPIIN</name>
<feature type="region of interest" description="Disordered" evidence="1">
    <location>
        <begin position="1"/>
        <end position="27"/>
    </location>
</feature>
<evidence type="ECO:0000313" key="2">
    <source>
        <dbReference type="EMBL" id="CAA6675562.1"/>
    </source>
</evidence>
<feature type="compositionally biased region" description="Polar residues" evidence="1">
    <location>
        <begin position="18"/>
        <end position="27"/>
    </location>
</feature>
<protein>
    <submittedName>
        <fullName evidence="2">Uncharacterized protein</fullName>
    </submittedName>
</protein>